<feature type="transmembrane region" description="Helical" evidence="7">
    <location>
        <begin position="279"/>
        <end position="301"/>
    </location>
</feature>
<dbReference type="EMBL" id="AFZE01000001">
    <property type="protein sequence ID" value="EHL16843.1"/>
    <property type="molecule type" value="Genomic_DNA"/>
</dbReference>
<dbReference type="CDD" id="cd06261">
    <property type="entry name" value="TM_PBP2"/>
    <property type="match status" value="1"/>
</dbReference>
<comment type="similarity">
    <text evidence="7">Belongs to the binding-protein-dependent transport system permease family.</text>
</comment>
<evidence type="ECO:0000256" key="2">
    <source>
        <dbReference type="ARBA" id="ARBA00022448"/>
    </source>
</evidence>
<evidence type="ECO:0000256" key="3">
    <source>
        <dbReference type="ARBA" id="ARBA00022475"/>
    </source>
</evidence>
<keyword evidence="6 7" id="KW-0472">Membrane</keyword>
<dbReference type="InterPro" id="IPR035906">
    <property type="entry name" value="MetI-like_sf"/>
</dbReference>
<evidence type="ECO:0000256" key="1">
    <source>
        <dbReference type="ARBA" id="ARBA00004651"/>
    </source>
</evidence>
<evidence type="ECO:0000256" key="6">
    <source>
        <dbReference type="ARBA" id="ARBA00023136"/>
    </source>
</evidence>
<evidence type="ECO:0000256" key="4">
    <source>
        <dbReference type="ARBA" id="ARBA00022692"/>
    </source>
</evidence>
<evidence type="ECO:0000256" key="7">
    <source>
        <dbReference type="RuleBase" id="RU363032"/>
    </source>
</evidence>
<feature type="transmembrane region" description="Helical" evidence="7">
    <location>
        <begin position="104"/>
        <end position="125"/>
    </location>
</feature>
<feature type="domain" description="ABC transmembrane type-1" evidence="8">
    <location>
        <begin position="98"/>
        <end position="300"/>
    </location>
</feature>
<comment type="subcellular location">
    <subcellularLocation>
        <location evidence="1 7">Cell membrane</location>
        <topology evidence="1 7">Multi-pass membrane protein</topology>
    </subcellularLocation>
</comment>
<dbReference type="Proteomes" id="UP000006437">
    <property type="component" value="Unassembled WGS sequence"/>
</dbReference>
<dbReference type="InterPro" id="IPR045621">
    <property type="entry name" value="BPD_transp_1_N"/>
</dbReference>
<dbReference type="Gene3D" id="1.10.3720.10">
    <property type="entry name" value="MetI-like"/>
    <property type="match status" value="1"/>
</dbReference>
<dbReference type="GO" id="GO:0005886">
    <property type="term" value="C:plasma membrane"/>
    <property type="evidence" value="ECO:0007669"/>
    <property type="project" value="UniProtKB-SubCell"/>
</dbReference>
<keyword evidence="2 7" id="KW-0813">Transport</keyword>
<name>G9WXJ6_9FIRM</name>
<feature type="transmembrane region" description="Helical" evidence="7">
    <location>
        <begin position="164"/>
        <end position="187"/>
    </location>
</feature>
<keyword evidence="4 7" id="KW-0812">Transmembrane</keyword>
<dbReference type="Pfam" id="PF19300">
    <property type="entry name" value="BPD_transp_1_N"/>
    <property type="match status" value="1"/>
</dbReference>
<keyword evidence="5 7" id="KW-1133">Transmembrane helix</keyword>
<dbReference type="PANTHER" id="PTHR43163">
    <property type="entry name" value="DIPEPTIDE TRANSPORT SYSTEM PERMEASE PROTEIN DPPB-RELATED"/>
    <property type="match status" value="1"/>
</dbReference>
<gene>
    <name evidence="9" type="ORF">HMPREF9629_00085</name>
</gene>
<dbReference type="PROSITE" id="PS50928">
    <property type="entry name" value="ABC_TM1"/>
    <property type="match status" value="1"/>
</dbReference>
<sequence>MKKLVLSRLLQLIIILVGISFLSFALVSISPGDPAYIKLSEKGVPPSEELLEKTREQMGLNRPFFVRYTSWFADIVKFDFGNSFSSGEPVVKEFSSALKNTLKLTIFAFFICFLISFPVAIISAIKKNSITDAIIRLLSVFSMSMPDFYLGVIILFIFGLKLRMFPIIGGVAFKNMIMPAMTLGIILSGRAIKQLRASLVEELNKDYVAGEIVRGLPDKIIVIHILRGSMLSIITFLALSFGNLLGGTSACEIIFNYPGISSQVVDSIGHRDLPMIQIYTLWIASAFAIINFFVDISYVYFKPKEQRKAID</sequence>
<feature type="transmembrane region" description="Helical" evidence="7">
    <location>
        <begin position="220"/>
        <end position="239"/>
    </location>
</feature>
<dbReference type="GO" id="GO:0055085">
    <property type="term" value="P:transmembrane transport"/>
    <property type="evidence" value="ECO:0007669"/>
    <property type="project" value="InterPro"/>
</dbReference>
<evidence type="ECO:0000259" key="8">
    <source>
        <dbReference type="PROSITE" id="PS50928"/>
    </source>
</evidence>
<evidence type="ECO:0000313" key="9">
    <source>
        <dbReference type="EMBL" id="EHL16843.1"/>
    </source>
</evidence>
<reference evidence="9 10" key="1">
    <citation type="submission" date="2011-08" db="EMBL/GenBank/DDBJ databases">
        <title>The Genome Sequence of Eubacteriaceae bacterium ACC19a.</title>
        <authorList>
            <consortium name="The Broad Institute Genome Sequencing Platform"/>
            <person name="Earl A."/>
            <person name="Ward D."/>
            <person name="Feldgarden M."/>
            <person name="Gevers D."/>
            <person name="Sizova M."/>
            <person name="Hazen A."/>
            <person name="Epstein S."/>
            <person name="Young S.K."/>
            <person name="Zeng Q."/>
            <person name="Gargeya S."/>
            <person name="Fitzgerald M."/>
            <person name="Haas B."/>
            <person name="Abouelleil A."/>
            <person name="Alvarado L."/>
            <person name="Arachchi H.M."/>
            <person name="Berlin A."/>
            <person name="Brown A."/>
            <person name="Chapman S.B."/>
            <person name="Chen Z."/>
            <person name="Dunbar C."/>
            <person name="Freedman E."/>
            <person name="Gearin G."/>
            <person name="Gellesch M."/>
            <person name="Goldberg J."/>
            <person name="Griggs A."/>
            <person name="Gujja S."/>
            <person name="Heiman D."/>
            <person name="Howarth C."/>
            <person name="Larson L."/>
            <person name="Lui A."/>
            <person name="MacDonald P.J.P."/>
            <person name="Montmayeur A."/>
            <person name="Murphy C."/>
            <person name="Neiman D."/>
            <person name="Pearson M."/>
            <person name="Priest M."/>
            <person name="Roberts A."/>
            <person name="Saif S."/>
            <person name="Shea T."/>
            <person name="Shenoy N."/>
            <person name="Sisk P."/>
            <person name="Stolte C."/>
            <person name="Sykes S."/>
            <person name="Wortman J."/>
            <person name="Nusbaum C."/>
            <person name="Birren B."/>
        </authorList>
    </citation>
    <scope>NUCLEOTIDE SEQUENCE [LARGE SCALE GENOMIC DNA]</scope>
    <source>
        <strain evidence="9 10">ACC19a</strain>
    </source>
</reference>
<feature type="transmembrane region" description="Helical" evidence="7">
    <location>
        <begin position="137"/>
        <end position="158"/>
    </location>
</feature>
<organism evidence="9 10">
    <name type="scientific">Peptoanaerobacter stomatis</name>
    <dbReference type="NCBI Taxonomy" id="796937"/>
    <lineage>
        <taxon>Bacteria</taxon>
        <taxon>Bacillati</taxon>
        <taxon>Bacillota</taxon>
        <taxon>Clostridia</taxon>
        <taxon>Peptostreptococcales</taxon>
        <taxon>Filifactoraceae</taxon>
        <taxon>Peptoanaerobacter</taxon>
    </lineage>
</organism>
<dbReference type="BioCyc" id="EBAC796937-HMP:GMGH-85-MONOMER"/>
<keyword evidence="3" id="KW-1003">Cell membrane</keyword>
<dbReference type="PANTHER" id="PTHR43163:SF6">
    <property type="entry name" value="DIPEPTIDE TRANSPORT SYSTEM PERMEASE PROTEIN DPPB-RELATED"/>
    <property type="match status" value="1"/>
</dbReference>
<feature type="transmembrane region" description="Helical" evidence="7">
    <location>
        <begin position="12"/>
        <end position="30"/>
    </location>
</feature>
<dbReference type="HOGENOM" id="CLU_036879_0_2_9"/>
<accession>G9WXJ6</accession>
<dbReference type="RefSeq" id="WP_009524322.1">
    <property type="nucleotide sequence ID" value="NZ_JH414546.1"/>
</dbReference>
<protein>
    <recommendedName>
        <fullName evidence="8">ABC transmembrane type-1 domain-containing protein</fullName>
    </recommendedName>
</protein>
<proteinExistence type="inferred from homology"/>
<evidence type="ECO:0000256" key="5">
    <source>
        <dbReference type="ARBA" id="ARBA00022989"/>
    </source>
</evidence>
<dbReference type="Pfam" id="PF00528">
    <property type="entry name" value="BPD_transp_1"/>
    <property type="match status" value="1"/>
</dbReference>
<dbReference type="SUPFAM" id="SSF161098">
    <property type="entry name" value="MetI-like"/>
    <property type="match status" value="1"/>
</dbReference>
<comment type="caution">
    <text evidence="9">The sequence shown here is derived from an EMBL/GenBank/DDBJ whole genome shotgun (WGS) entry which is preliminary data.</text>
</comment>
<dbReference type="AlphaFoldDB" id="G9WXJ6"/>
<evidence type="ECO:0000313" key="10">
    <source>
        <dbReference type="Proteomes" id="UP000006437"/>
    </source>
</evidence>
<dbReference type="InterPro" id="IPR000515">
    <property type="entry name" value="MetI-like"/>
</dbReference>